<gene>
    <name evidence="2" type="ORF">VIS19158_15229</name>
</gene>
<keyword evidence="1" id="KW-0812">Transmembrane</keyword>
<proteinExistence type="predicted"/>
<evidence type="ECO:0000313" key="3">
    <source>
        <dbReference type="Proteomes" id="UP000004349"/>
    </source>
</evidence>
<evidence type="ECO:0000313" key="2">
    <source>
        <dbReference type="EMBL" id="EGU30075.1"/>
    </source>
</evidence>
<feature type="transmembrane region" description="Helical" evidence="1">
    <location>
        <begin position="12"/>
        <end position="33"/>
    </location>
</feature>
<dbReference type="AlphaFoldDB" id="F9RUQ8"/>
<accession>F9RUQ8</accession>
<dbReference type="Proteomes" id="UP000004349">
    <property type="component" value="Unassembled WGS sequence"/>
</dbReference>
<keyword evidence="1" id="KW-1133">Transmembrane helix</keyword>
<sequence length="44" mass="5062">MMLLSLDEARRKISALTLIYATKITTTGFYAIFDVILLEDIFHI</sequence>
<dbReference type="EMBL" id="AFWE01000220">
    <property type="protein sequence ID" value="EGU30075.1"/>
    <property type="molecule type" value="Genomic_DNA"/>
</dbReference>
<comment type="caution">
    <text evidence="2">The sequence shown here is derived from an EMBL/GenBank/DDBJ whole genome shotgun (WGS) entry which is preliminary data.</text>
</comment>
<protein>
    <submittedName>
        <fullName evidence="2">Uncharacterized protein</fullName>
    </submittedName>
</protein>
<name>F9RUQ8_9VIBR</name>
<reference evidence="2 3" key="1">
    <citation type="journal article" date="2012" name="Int. J. Syst. Evol. Microbiol.">
        <title>Vibrio caribbeanicus sp. nov., isolated from the marine sponge Scleritoderma cyanea.</title>
        <authorList>
            <person name="Hoffmann M."/>
            <person name="Monday S.R."/>
            <person name="Allard M.W."/>
            <person name="Strain E.A."/>
            <person name="Whittaker P."/>
            <person name="Naum M."/>
            <person name="McCarthy P.J."/>
            <person name="Lopez J.V."/>
            <person name="Fischer M."/>
            <person name="Brown E.W."/>
        </authorList>
    </citation>
    <scope>NUCLEOTIDE SEQUENCE [LARGE SCALE GENOMIC DNA]</scope>
    <source>
        <strain evidence="2 3">LMG 19158</strain>
    </source>
</reference>
<evidence type="ECO:0000256" key="1">
    <source>
        <dbReference type="SAM" id="Phobius"/>
    </source>
</evidence>
<keyword evidence="1" id="KW-0472">Membrane</keyword>
<organism evidence="2 3">
    <name type="scientific">Vibrio scophthalmi LMG 19158</name>
    <dbReference type="NCBI Taxonomy" id="870967"/>
    <lineage>
        <taxon>Bacteria</taxon>
        <taxon>Pseudomonadati</taxon>
        <taxon>Pseudomonadota</taxon>
        <taxon>Gammaproteobacteria</taxon>
        <taxon>Vibrionales</taxon>
        <taxon>Vibrionaceae</taxon>
        <taxon>Vibrio</taxon>
    </lineage>
</organism>